<name>T0ZRX7_9ZZZZ</name>
<dbReference type="InterPro" id="IPR010375">
    <property type="entry name" value="CdAMP_rec"/>
</dbReference>
<evidence type="ECO:0000313" key="1">
    <source>
        <dbReference type="EMBL" id="EQD31479.1"/>
    </source>
</evidence>
<sequence length="104" mass="11048">MLAIVHEQDAARGIEALGAQGFGVTRLASEGGFLERRNSLLLLALDDSLVDEAIGVLRAVCRPRHEQLSASHGKSTGAAADAEVEVEIGRATVFVLELGRVERI</sequence>
<dbReference type="Pfam" id="PF06153">
    <property type="entry name" value="CdAMP_rec"/>
    <property type="match status" value="1"/>
</dbReference>
<proteinExistence type="predicted"/>
<organism evidence="1">
    <name type="scientific">mine drainage metagenome</name>
    <dbReference type="NCBI Taxonomy" id="410659"/>
    <lineage>
        <taxon>unclassified sequences</taxon>
        <taxon>metagenomes</taxon>
        <taxon>ecological metagenomes</taxon>
    </lineage>
</organism>
<comment type="caution">
    <text evidence="1">The sequence shown here is derived from an EMBL/GenBank/DDBJ whole genome shotgun (WGS) entry which is preliminary data.</text>
</comment>
<dbReference type="Gene3D" id="3.30.70.120">
    <property type="match status" value="1"/>
</dbReference>
<dbReference type="EMBL" id="AUZY01012111">
    <property type="protein sequence ID" value="EQD31479.1"/>
    <property type="molecule type" value="Genomic_DNA"/>
</dbReference>
<gene>
    <name evidence="1" type="ORF">B1B_18112</name>
</gene>
<dbReference type="PANTHER" id="PTHR38456:SF1">
    <property type="entry name" value="CYCLIC DI-AMP RECEPTOR A"/>
    <property type="match status" value="1"/>
</dbReference>
<accession>T0ZRX7</accession>
<protein>
    <submittedName>
        <fullName evidence="1">Protein containing DUF970</fullName>
    </submittedName>
</protein>
<dbReference type="PANTHER" id="PTHR38456">
    <property type="entry name" value="CYCLIC DI-AMP RECEPTOR A"/>
    <property type="match status" value="1"/>
</dbReference>
<dbReference type="AlphaFoldDB" id="T0ZRX7"/>
<reference evidence="1" key="1">
    <citation type="submission" date="2013-08" db="EMBL/GenBank/DDBJ databases">
        <authorList>
            <person name="Mendez C."/>
            <person name="Richter M."/>
            <person name="Ferrer M."/>
            <person name="Sanchez J."/>
        </authorList>
    </citation>
    <scope>NUCLEOTIDE SEQUENCE</scope>
</reference>
<dbReference type="InterPro" id="IPR015867">
    <property type="entry name" value="N-reg_PII/ATP_PRibTrfase_C"/>
</dbReference>
<reference evidence="1" key="2">
    <citation type="journal article" date="2014" name="ISME J.">
        <title>Microbial stratification in low pH oxic and suboxic macroscopic growths along an acid mine drainage.</title>
        <authorList>
            <person name="Mendez-Garcia C."/>
            <person name="Mesa V."/>
            <person name="Sprenger R.R."/>
            <person name="Richter M."/>
            <person name="Diez M.S."/>
            <person name="Solano J."/>
            <person name="Bargiela R."/>
            <person name="Golyshina O.V."/>
            <person name="Manteca A."/>
            <person name="Ramos J.L."/>
            <person name="Gallego J.R."/>
            <person name="Llorente I."/>
            <person name="Martins Dos Santos V.A."/>
            <person name="Jensen O.N."/>
            <person name="Pelaez A.I."/>
            <person name="Sanchez J."/>
            <person name="Ferrer M."/>
        </authorList>
    </citation>
    <scope>NUCLEOTIDE SEQUENCE</scope>
</reference>